<evidence type="ECO:0000313" key="1">
    <source>
        <dbReference type="EMBL" id="QJA77756.1"/>
    </source>
</evidence>
<gene>
    <name evidence="1" type="ORF">MM415A01227_0007</name>
</gene>
<protein>
    <submittedName>
        <fullName evidence="1">Putative tail tubular protein</fullName>
    </submittedName>
</protein>
<dbReference type="EMBL" id="MT142300">
    <property type="protein sequence ID" value="QJA77756.1"/>
    <property type="molecule type" value="Genomic_DNA"/>
</dbReference>
<organism evidence="1">
    <name type="scientific">viral metagenome</name>
    <dbReference type="NCBI Taxonomy" id="1070528"/>
    <lineage>
        <taxon>unclassified sequences</taxon>
        <taxon>metagenomes</taxon>
        <taxon>organismal metagenomes</taxon>
    </lineage>
</organism>
<dbReference type="AlphaFoldDB" id="A0A6M3K7M1"/>
<name>A0A6M3K7M1_9ZZZZ</name>
<accession>A0A6M3K7M1</accession>
<reference evidence="1" key="1">
    <citation type="submission" date="2020-03" db="EMBL/GenBank/DDBJ databases">
        <title>The deep terrestrial virosphere.</title>
        <authorList>
            <person name="Holmfeldt K."/>
            <person name="Nilsson E."/>
            <person name="Simone D."/>
            <person name="Lopez-Fernandez M."/>
            <person name="Wu X."/>
            <person name="de Brujin I."/>
            <person name="Lundin D."/>
            <person name="Andersson A."/>
            <person name="Bertilsson S."/>
            <person name="Dopson M."/>
        </authorList>
    </citation>
    <scope>NUCLEOTIDE SEQUENCE</scope>
    <source>
        <strain evidence="1">MM415A01227</strain>
    </source>
</reference>
<sequence>MSISKTELINKSLTLVGANPITNIDDDTNNARIVSRVYESALRSILSECSWNFACKRRLLTLSADTLEWYYTNDSETYLYTIPTDCIRIFGTNDDDAVWRVEGDYIISDTTGLGIRYVYYLDNPTKYSSSFLEALSDKLCSDIAFMILNSKSVAESLLEKYHKVSLPKAMAENAQVGVHQYLKDDAWVNAKDQNGSLDS</sequence>
<proteinExistence type="predicted"/>